<dbReference type="InterPro" id="IPR015421">
    <property type="entry name" value="PyrdxlP-dep_Trfase_major"/>
</dbReference>
<feature type="domain" description="Aminotransferase class I/classII large" evidence="4">
    <location>
        <begin position="46"/>
        <end position="407"/>
    </location>
</feature>
<name>A0A6N2MPF9_SALVM</name>
<dbReference type="AlphaFoldDB" id="A0A6N2MPF9"/>
<evidence type="ECO:0000259" key="4">
    <source>
        <dbReference type="Pfam" id="PF00155"/>
    </source>
</evidence>
<evidence type="ECO:0000256" key="1">
    <source>
        <dbReference type="ARBA" id="ARBA00001933"/>
    </source>
</evidence>
<dbReference type="PANTHER" id="PTHR45744">
    <property type="entry name" value="TYROSINE AMINOTRANSFERASE"/>
    <property type="match status" value="1"/>
</dbReference>
<keyword evidence="3" id="KW-0663">Pyridoxal phosphate</keyword>
<dbReference type="EMBL" id="CAADRP010001885">
    <property type="protein sequence ID" value="VFU55533.1"/>
    <property type="molecule type" value="Genomic_DNA"/>
</dbReference>
<dbReference type="NCBIfam" id="TIGR01265">
    <property type="entry name" value="tyr_nico_aTase"/>
    <property type="match status" value="1"/>
</dbReference>
<organism evidence="5">
    <name type="scientific">Salix viminalis</name>
    <name type="common">Common osier</name>
    <name type="synonym">Basket willow</name>
    <dbReference type="NCBI Taxonomy" id="40686"/>
    <lineage>
        <taxon>Eukaryota</taxon>
        <taxon>Viridiplantae</taxon>
        <taxon>Streptophyta</taxon>
        <taxon>Embryophyta</taxon>
        <taxon>Tracheophyta</taxon>
        <taxon>Spermatophyta</taxon>
        <taxon>Magnoliopsida</taxon>
        <taxon>eudicotyledons</taxon>
        <taxon>Gunneridae</taxon>
        <taxon>Pentapetalae</taxon>
        <taxon>rosids</taxon>
        <taxon>fabids</taxon>
        <taxon>Malpighiales</taxon>
        <taxon>Salicaceae</taxon>
        <taxon>Saliceae</taxon>
        <taxon>Salix</taxon>
    </lineage>
</organism>
<dbReference type="PANTHER" id="PTHR45744:SF11">
    <property type="entry name" value="TYROSINE AMINOTRANSFERASE"/>
    <property type="match status" value="1"/>
</dbReference>
<dbReference type="Gene3D" id="3.90.1150.10">
    <property type="entry name" value="Aspartate Aminotransferase, domain 1"/>
    <property type="match status" value="2"/>
</dbReference>
<feature type="domain" description="Aminotransferase class I/classII large" evidence="4">
    <location>
        <begin position="509"/>
        <end position="608"/>
    </location>
</feature>
<dbReference type="InterPro" id="IPR004839">
    <property type="entry name" value="Aminotransferase_I/II_large"/>
</dbReference>
<dbReference type="GO" id="GO:0004838">
    <property type="term" value="F:L-tyrosine-2-oxoglutarate transaminase activity"/>
    <property type="evidence" value="ECO:0007669"/>
    <property type="project" value="TreeGrafter"/>
</dbReference>
<comment type="similarity">
    <text evidence="2">Belongs to the class-I pyridoxal-phosphate-dependent aminotransferase family.</text>
</comment>
<reference evidence="5" key="1">
    <citation type="submission" date="2019-03" db="EMBL/GenBank/DDBJ databases">
        <authorList>
            <person name="Mank J."/>
            <person name="Almeida P."/>
        </authorList>
    </citation>
    <scope>NUCLEOTIDE SEQUENCE</scope>
    <source>
        <strain evidence="5">78183</strain>
    </source>
</reference>
<sequence length="612" mass="67572">MEGKLKKFGFEVSEKIEKDPPSYSIKGVVSFLNEITKEDDRRLAISLGLGDPSRFKCFRTTAIAEDAVIEAIRSAKFNFYAPTGGIFPARKAIAEYLSNDLHYQLSPEDIYVTVGCKHAMEVTVKVLARPEANILLPRPGFRNYENFANLHHLEFRLFDLLPERGWEVDLDAVEAIADENTIAMVIINPGNPCGSVYSYEHLSKIAETARKLGILVVADEVYGHVVFGSKPFVPMGVFGSTVPVFTLGSISKRWMVPGWRLGWLATSDPTGLLRKCGIADSIKNVLDPAPLSPTFIQAAVPEILQKTTEEFFSKTIDILRAASALCYDKLKEIPSITCPQKAEGSMFVLVKLNLSLLEDIEDDMEFCLKLAKEESLVLLPGVTVGLKNWLRITFAVEQSSLEDGLGRLKSFSSNRTSPEASLTSDHITSNQETKMKTGIDLSENISQKAFRSSRATRLSDFMGNSAKLHQKKKVMGTNVLKTETPTSIDDAVYFLKENLNVGDHRPSISFGFGDPSCFECFRTTPIAEDAIVEAVRSAKFNSYAPTGGILPARRAVADYLSRDLPYRLSPDDVYLTLGCNQAAEITIEVLARPGANILLPRPGYPDIEAYAI</sequence>
<dbReference type="GO" id="GO:0030170">
    <property type="term" value="F:pyridoxal phosphate binding"/>
    <property type="evidence" value="ECO:0007669"/>
    <property type="project" value="InterPro"/>
</dbReference>
<dbReference type="Pfam" id="PF00155">
    <property type="entry name" value="Aminotran_1_2"/>
    <property type="match status" value="2"/>
</dbReference>
<protein>
    <recommendedName>
        <fullName evidence="4">Aminotransferase class I/classII large domain-containing protein</fullName>
    </recommendedName>
</protein>
<dbReference type="SUPFAM" id="SSF53383">
    <property type="entry name" value="PLP-dependent transferases"/>
    <property type="match status" value="2"/>
</dbReference>
<dbReference type="Gene3D" id="3.40.640.10">
    <property type="entry name" value="Type I PLP-dependent aspartate aminotransferase-like (Major domain)"/>
    <property type="match status" value="2"/>
</dbReference>
<accession>A0A6N2MPF9</accession>
<comment type="cofactor">
    <cofactor evidence="1">
        <name>pyridoxal 5'-phosphate</name>
        <dbReference type="ChEBI" id="CHEBI:597326"/>
    </cofactor>
</comment>
<dbReference type="InterPro" id="IPR015422">
    <property type="entry name" value="PyrdxlP-dep_Trfase_small"/>
</dbReference>
<dbReference type="CDD" id="cd00609">
    <property type="entry name" value="AAT_like"/>
    <property type="match status" value="1"/>
</dbReference>
<proteinExistence type="inferred from homology"/>
<evidence type="ECO:0000256" key="2">
    <source>
        <dbReference type="ARBA" id="ARBA00007441"/>
    </source>
</evidence>
<dbReference type="InterPro" id="IPR005958">
    <property type="entry name" value="TyrNic_aminoTrfase"/>
</dbReference>
<dbReference type="FunFam" id="3.40.640.10:FF:000048">
    <property type="entry name" value="tyrosine aminotransferase"/>
    <property type="match status" value="1"/>
</dbReference>
<gene>
    <name evidence="5" type="ORF">SVIM_LOCUS394366</name>
</gene>
<dbReference type="GO" id="GO:0006572">
    <property type="term" value="P:L-tyrosine catabolic process"/>
    <property type="evidence" value="ECO:0007669"/>
    <property type="project" value="TreeGrafter"/>
</dbReference>
<dbReference type="InterPro" id="IPR015424">
    <property type="entry name" value="PyrdxlP-dep_Trfase"/>
</dbReference>
<evidence type="ECO:0000256" key="3">
    <source>
        <dbReference type="ARBA" id="ARBA00022898"/>
    </source>
</evidence>
<evidence type="ECO:0000313" key="5">
    <source>
        <dbReference type="EMBL" id="VFU55533.1"/>
    </source>
</evidence>